<proteinExistence type="predicted"/>
<gene>
    <name evidence="1" type="ORF">F5876DRAFT_70322</name>
</gene>
<dbReference type="EMBL" id="MU795800">
    <property type="protein sequence ID" value="KAJ3804814.1"/>
    <property type="molecule type" value="Genomic_DNA"/>
</dbReference>
<organism evidence="1 2">
    <name type="scientific">Lentinula aff. lateritia</name>
    <dbReference type="NCBI Taxonomy" id="2804960"/>
    <lineage>
        <taxon>Eukaryota</taxon>
        <taxon>Fungi</taxon>
        <taxon>Dikarya</taxon>
        <taxon>Basidiomycota</taxon>
        <taxon>Agaricomycotina</taxon>
        <taxon>Agaricomycetes</taxon>
        <taxon>Agaricomycetidae</taxon>
        <taxon>Agaricales</taxon>
        <taxon>Marasmiineae</taxon>
        <taxon>Omphalotaceae</taxon>
        <taxon>Lentinula</taxon>
    </lineage>
</organism>
<reference evidence="1" key="1">
    <citation type="submission" date="2022-09" db="EMBL/GenBank/DDBJ databases">
        <title>A Global Phylogenomic Analysis of the Shiitake Genus Lentinula.</title>
        <authorList>
            <consortium name="DOE Joint Genome Institute"/>
            <person name="Sierra-Patev S."/>
            <person name="Min B."/>
            <person name="Naranjo-Ortiz M."/>
            <person name="Looney B."/>
            <person name="Konkel Z."/>
            <person name="Slot J.C."/>
            <person name="Sakamoto Y."/>
            <person name="Steenwyk J.L."/>
            <person name="Rokas A."/>
            <person name="Carro J."/>
            <person name="Camarero S."/>
            <person name="Ferreira P."/>
            <person name="Molpeceres G."/>
            <person name="Ruiz-Duenas F.J."/>
            <person name="Serrano A."/>
            <person name="Henrissat B."/>
            <person name="Drula E."/>
            <person name="Hughes K.W."/>
            <person name="Mata J.L."/>
            <person name="Ishikawa N.K."/>
            <person name="Vargas-Isla R."/>
            <person name="Ushijima S."/>
            <person name="Smith C.A."/>
            <person name="Ahrendt S."/>
            <person name="Andreopoulos W."/>
            <person name="He G."/>
            <person name="Labutti K."/>
            <person name="Lipzen A."/>
            <person name="Ng V."/>
            <person name="Riley R."/>
            <person name="Sandor L."/>
            <person name="Barry K."/>
            <person name="Martinez A.T."/>
            <person name="Xiao Y."/>
            <person name="Gibbons J.G."/>
            <person name="Terashima K."/>
            <person name="Grigoriev I.V."/>
            <person name="Hibbett D.S."/>
        </authorList>
    </citation>
    <scope>NUCLEOTIDE SEQUENCE</scope>
    <source>
        <strain evidence="1">TMI1499</strain>
    </source>
</reference>
<evidence type="ECO:0000313" key="1">
    <source>
        <dbReference type="EMBL" id="KAJ3804814.1"/>
    </source>
</evidence>
<comment type="caution">
    <text evidence="1">The sequence shown here is derived from an EMBL/GenBank/DDBJ whole genome shotgun (WGS) entry which is preliminary data.</text>
</comment>
<name>A0ACC1TJC3_9AGAR</name>
<protein>
    <submittedName>
        <fullName evidence="1">Uncharacterized protein</fullName>
    </submittedName>
</protein>
<evidence type="ECO:0000313" key="2">
    <source>
        <dbReference type="Proteomes" id="UP001163835"/>
    </source>
</evidence>
<sequence>MVRKNGRSAGATRWENGKHGIITPQEAASLTSDPTYIDATCNIFDNVPMQSFLIPRINGLPYLISEGPNTFISYTPMVISPWVTDELVVPEELSQNDEQPNQTSIHSERDQETFLENRKCRCENADLFNPEQAIGQASKSTERQNRLGLTQKVRKNHDAIANSKTLSSYFQIPLTKEQWIEKPACATEAHHLLNVINVEGIGAVDKNSILLERTGTEGDTNGVEGPCPVSINMDTEDLSLIPNIEPAAPPKPHFNLTLHIVISPHEPLKVGQKSVRPCFSSNESLLGAGSDHPSIISTQSLSAESENSETVSNTFEALCSNPEVHKMISLDIPCAKESSTDSKTQDSTNTESSDDDKDQEDKNGKSYENIFRELEKLIDQHKKQLQTKKAMLADSAAPSKIIELKALR</sequence>
<dbReference type="Proteomes" id="UP001163835">
    <property type="component" value="Unassembled WGS sequence"/>
</dbReference>
<accession>A0ACC1TJC3</accession>
<keyword evidence="2" id="KW-1185">Reference proteome</keyword>